<feature type="transmembrane region" description="Helical" evidence="5">
    <location>
        <begin position="193"/>
        <end position="212"/>
    </location>
</feature>
<feature type="transmembrane region" description="Helical" evidence="5">
    <location>
        <begin position="369"/>
        <end position="389"/>
    </location>
</feature>
<keyword evidence="4 5" id="KW-0472">Membrane</keyword>
<sequence length="440" mass="44144">MTARADPRALVRSRSYVGLLLVAALLGAPISAAAYGFLALVGYLQRELFVHLPAELGFAAAPAWWPLPLLAVAGLLVAWVIRYLPGTGGHSPADGFKAGGTPAPIELPGVVAAALLTLCLGAVLGPEAPLIALGGGLAVLAGRLLRRDMPAPAMAVVAAAGSFASVSTLLGSPILGAFLLMEASGLGGAMLSLTLLPGLLAAGIGALVFVGLNSWTGLGTFSLSIPNLPPYTHPSLAEFGWALAIGLAAALVGTAVRRFALLIRPHVEKRSFVLTPLLGIVIAGLAIGYAQTTGKSSSDVLFSGQTALGPLITNASGYSVGAIVLLLVCKGLAYSLSLSGFRGGPVFPSLFLGAAGGVALSHLPGMSLVGGVAMGMGALCASMLMLPLTSVMLATLLLLSDGAAVMPLVIVATVVAYVVTSRLTPRPAATAGATQRDDEP</sequence>
<feature type="transmembrane region" description="Helical" evidence="5">
    <location>
        <begin position="272"/>
        <end position="291"/>
    </location>
</feature>
<keyword evidence="2 5" id="KW-0812">Transmembrane</keyword>
<dbReference type="GO" id="GO:0016020">
    <property type="term" value="C:membrane"/>
    <property type="evidence" value="ECO:0007669"/>
    <property type="project" value="UniProtKB-SubCell"/>
</dbReference>
<dbReference type="EMBL" id="WMBA01000113">
    <property type="protein sequence ID" value="MTD59554.1"/>
    <property type="molecule type" value="Genomic_DNA"/>
</dbReference>
<evidence type="ECO:0000256" key="2">
    <source>
        <dbReference type="ARBA" id="ARBA00022692"/>
    </source>
</evidence>
<dbReference type="CDD" id="cd00400">
    <property type="entry name" value="Voltage_gated_ClC"/>
    <property type="match status" value="1"/>
</dbReference>
<feature type="transmembrane region" description="Helical" evidence="5">
    <location>
        <begin position="16"/>
        <end position="43"/>
    </location>
</feature>
<dbReference type="GO" id="GO:0015108">
    <property type="term" value="F:chloride transmembrane transporter activity"/>
    <property type="evidence" value="ECO:0007669"/>
    <property type="project" value="InterPro"/>
</dbReference>
<feature type="transmembrane region" description="Helical" evidence="5">
    <location>
        <begin position="345"/>
        <end position="363"/>
    </location>
</feature>
<protein>
    <submittedName>
        <fullName evidence="6">Chloride channel protein</fullName>
    </submittedName>
</protein>
<name>A0A6N7ZCN3_9PSEU</name>
<dbReference type="Proteomes" id="UP000440096">
    <property type="component" value="Unassembled WGS sequence"/>
</dbReference>
<dbReference type="Pfam" id="PF00654">
    <property type="entry name" value="Voltage_CLC"/>
    <property type="match status" value="1"/>
</dbReference>
<proteinExistence type="predicted"/>
<dbReference type="PANTHER" id="PTHR43427">
    <property type="entry name" value="CHLORIDE CHANNEL PROTEIN CLC-E"/>
    <property type="match status" value="1"/>
</dbReference>
<evidence type="ECO:0000256" key="3">
    <source>
        <dbReference type="ARBA" id="ARBA00022989"/>
    </source>
</evidence>
<dbReference type="Gene3D" id="1.10.3080.10">
    <property type="entry name" value="Clc chloride channel"/>
    <property type="match status" value="1"/>
</dbReference>
<comment type="subcellular location">
    <subcellularLocation>
        <location evidence="1">Membrane</location>
        <topology evidence="1">Multi-pass membrane protein</topology>
    </subcellularLocation>
</comment>
<gene>
    <name evidence="6" type="ORF">GKO32_37050</name>
</gene>
<dbReference type="InterPro" id="IPR050368">
    <property type="entry name" value="ClC-type_chloride_channel"/>
</dbReference>
<evidence type="ECO:0000256" key="5">
    <source>
        <dbReference type="SAM" id="Phobius"/>
    </source>
</evidence>
<dbReference type="InterPro" id="IPR014743">
    <property type="entry name" value="Cl-channel_core"/>
</dbReference>
<evidence type="ECO:0000313" key="6">
    <source>
        <dbReference type="EMBL" id="MTD59554.1"/>
    </source>
</evidence>
<evidence type="ECO:0000313" key="7">
    <source>
        <dbReference type="Proteomes" id="UP000440096"/>
    </source>
</evidence>
<feature type="transmembrane region" description="Helical" evidence="5">
    <location>
        <begin position="311"/>
        <end position="333"/>
    </location>
</feature>
<feature type="transmembrane region" description="Helical" evidence="5">
    <location>
        <begin position="239"/>
        <end position="260"/>
    </location>
</feature>
<dbReference type="SUPFAM" id="SSF81340">
    <property type="entry name" value="Clc chloride channel"/>
    <property type="match status" value="1"/>
</dbReference>
<evidence type="ECO:0000256" key="1">
    <source>
        <dbReference type="ARBA" id="ARBA00004141"/>
    </source>
</evidence>
<dbReference type="InterPro" id="IPR001807">
    <property type="entry name" value="ClC"/>
</dbReference>
<feature type="transmembrane region" description="Helical" evidence="5">
    <location>
        <begin position="396"/>
        <end position="419"/>
    </location>
</feature>
<keyword evidence="7" id="KW-1185">Reference proteome</keyword>
<organism evidence="6 7">
    <name type="scientific">Amycolatopsis pithecellobii</name>
    <dbReference type="NCBI Taxonomy" id="664692"/>
    <lineage>
        <taxon>Bacteria</taxon>
        <taxon>Bacillati</taxon>
        <taxon>Actinomycetota</taxon>
        <taxon>Actinomycetes</taxon>
        <taxon>Pseudonocardiales</taxon>
        <taxon>Pseudonocardiaceae</taxon>
        <taxon>Amycolatopsis</taxon>
    </lineage>
</organism>
<reference evidence="6 7" key="1">
    <citation type="submission" date="2019-11" db="EMBL/GenBank/DDBJ databases">
        <title>Draft genome of Amycolatopsis RM579.</title>
        <authorList>
            <person name="Duangmal K."/>
            <person name="Mingma R."/>
        </authorList>
    </citation>
    <scope>NUCLEOTIDE SEQUENCE [LARGE SCALE GENOMIC DNA]</scope>
    <source>
        <strain evidence="6 7">RM579</strain>
    </source>
</reference>
<comment type="caution">
    <text evidence="6">The sequence shown here is derived from an EMBL/GenBank/DDBJ whole genome shotgun (WGS) entry which is preliminary data.</text>
</comment>
<dbReference type="OrthoDB" id="2729535at2"/>
<feature type="transmembrane region" description="Helical" evidence="5">
    <location>
        <begin position="153"/>
        <end position="181"/>
    </location>
</feature>
<dbReference type="PRINTS" id="PR00762">
    <property type="entry name" value="CLCHANNEL"/>
</dbReference>
<keyword evidence="3 5" id="KW-1133">Transmembrane helix</keyword>
<feature type="transmembrane region" description="Helical" evidence="5">
    <location>
        <begin position="63"/>
        <end position="84"/>
    </location>
</feature>
<evidence type="ECO:0000256" key="4">
    <source>
        <dbReference type="ARBA" id="ARBA00023136"/>
    </source>
</evidence>
<accession>A0A6N7ZCN3</accession>
<dbReference type="AlphaFoldDB" id="A0A6N7ZCN3"/>